<dbReference type="RefSeq" id="WP_152574872.1">
    <property type="nucleotide sequence ID" value="NZ_VIKU02000004.1"/>
</dbReference>
<dbReference type="EMBL" id="VIKU02000004">
    <property type="protein sequence ID" value="NHF60359.1"/>
    <property type="molecule type" value="Genomic_DNA"/>
</dbReference>
<proteinExistence type="predicted"/>
<name>A0A967AU05_9FLAO</name>
<keyword evidence="3" id="KW-1185">Reference proteome</keyword>
<keyword evidence="1" id="KW-1133">Transmembrane helix</keyword>
<dbReference type="AlphaFoldDB" id="A0A967AU05"/>
<sequence length="212" mass="24686">MDELVKSALEEYFSDFKEYHIIILISFTVIIALLQIIQSYIVSKKIEKVKNDLKKSEIKFSKYNQLQVEALSEIYPVLADLLVNTVIIKSEFDKASPERINSLAENWGKSFNETFHYFTQKQYILTKSINSKYAILIGNLIKMNAYVRAEKQLSLLYLTLNNGEVEFKGDDEERNKLSDELSEIKKDEVMSETIDSISGLKSEIQYYFEKME</sequence>
<organism evidence="2 3">
    <name type="scientific">Pelagihabitans pacificus</name>
    <dbReference type="NCBI Taxonomy" id="2696054"/>
    <lineage>
        <taxon>Bacteria</taxon>
        <taxon>Pseudomonadati</taxon>
        <taxon>Bacteroidota</taxon>
        <taxon>Flavobacteriia</taxon>
        <taxon>Flavobacteriales</taxon>
        <taxon>Flavobacteriaceae</taxon>
        <taxon>Pelagihabitans</taxon>
    </lineage>
</organism>
<protein>
    <submittedName>
        <fullName evidence="2">Uncharacterized protein</fullName>
    </submittedName>
</protein>
<evidence type="ECO:0000256" key="1">
    <source>
        <dbReference type="SAM" id="Phobius"/>
    </source>
</evidence>
<feature type="transmembrane region" description="Helical" evidence="1">
    <location>
        <begin position="20"/>
        <end position="42"/>
    </location>
</feature>
<dbReference type="Proteomes" id="UP000707206">
    <property type="component" value="Unassembled WGS sequence"/>
</dbReference>
<gene>
    <name evidence="2" type="ORF">FK220_013475</name>
</gene>
<keyword evidence="1" id="KW-0472">Membrane</keyword>
<evidence type="ECO:0000313" key="3">
    <source>
        <dbReference type="Proteomes" id="UP000707206"/>
    </source>
</evidence>
<evidence type="ECO:0000313" key="2">
    <source>
        <dbReference type="EMBL" id="NHF60359.1"/>
    </source>
</evidence>
<comment type="caution">
    <text evidence="2">The sequence shown here is derived from an EMBL/GenBank/DDBJ whole genome shotgun (WGS) entry which is preliminary data.</text>
</comment>
<reference evidence="2" key="2">
    <citation type="submission" date="2020-03" db="EMBL/GenBank/DDBJ databases">
        <title>Flavobacteriaceae bacterium strain TP-CH-4, a member of the family Flavobacteriaceae isolated from a deep-sea seamount.</title>
        <authorList>
            <person name="Zhang D.-C."/>
        </authorList>
    </citation>
    <scope>NUCLEOTIDE SEQUENCE</scope>
    <source>
        <strain evidence="2">TP-CH-4</strain>
    </source>
</reference>
<accession>A0A967AU05</accession>
<reference evidence="2" key="1">
    <citation type="submission" date="2019-07" db="EMBL/GenBank/DDBJ databases">
        <authorList>
            <person name="De-Chao Zhang Q."/>
        </authorList>
    </citation>
    <scope>NUCLEOTIDE SEQUENCE</scope>
    <source>
        <strain evidence="2">TP-CH-4</strain>
    </source>
</reference>
<keyword evidence="1" id="KW-0812">Transmembrane</keyword>